<organism evidence="1">
    <name type="scientific">Kitasatospora camelliae</name>
    <dbReference type="NCBI Taxonomy" id="3156397"/>
    <lineage>
        <taxon>Bacteria</taxon>
        <taxon>Bacillati</taxon>
        <taxon>Actinomycetota</taxon>
        <taxon>Actinomycetes</taxon>
        <taxon>Kitasatosporales</taxon>
        <taxon>Streptomycetaceae</taxon>
        <taxon>Kitasatospora</taxon>
    </lineage>
</organism>
<protein>
    <submittedName>
        <fullName evidence="1">Uncharacterized protein</fullName>
    </submittedName>
</protein>
<dbReference type="EMBL" id="CP159872">
    <property type="protein sequence ID" value="XCM82965.1"/>
    <property type="molecule type" value="Genomic_DNA"/>
</dbReference>
<dbReference type="AlphaFoldDB" id="A0AAU8K4I5"/>
<reference evidence="1" key="1">
    <citation type="submission" date="2024-06" db="EMBL/GenBank/DDBJ databases">
        <title>The genome sequences of Kitasatospora sp. strain HUAS MG31.</title>
        <authorList>
            <person name="Mo P."/>
        </authorList>
    </citation>
    <scope>NUCLEOTIDE SEQUENCE</scope>
    <source>
        <strain evidence="1">HUAS MG31</strain>
    </source>
</reference>
<dbReference type="KEGG" id="kcm:ABWK59_30630"/>
<sequence>MLTHTQRLPERDPIAAAVRAAELELGEYCAHVQARRRAQHPHDAAARCRWTAEELEERDRLARVVDELRTFTAAA</sequence>
<accession>A0AAU8K4I5</accession>
<proteinExistence type="predicted"/>
<gene>
    <name evidence="1" type="ORF">ABWK59_30630</name>
</gene>
<dbReference type="RefSeq" id="WP_354643900.1">
    <property type="nucleotide sequence ID" value="NZ_CP159872.1"/>
</dbReference>
<name>A0AAU8K4I5_9ACTN</name>
<evidence type="ECO:0000313" key="1">
    <source>
        <dbReference type="EMBL" id="XCM82965.1"/>
    </source>
</evidence>